<keyword evidence="4" id="KW-1003">Cell membrane</keyword>
<evidence type="ECO:0000313" key="12">
    <source>
        <dbReference type="Proteomes" id="UP000695022"/>
    </source>
</evidence>
<keyword evidence="7 11" id="KW-1133">Transmembrane helix</keyword>
<proteinExistence type="inferred from homology"/>
<dbReference type="InterPro" id="IPR004878">
    <property type="entry name" value="Otopetrin"/>
</dbReference>
<accession>A0ABM1DXY3</accession>
<feature type="transmembrane region" description="Helical" evidence="11">
    <location>
        <begin position="560"/>
        <end position="582"/>
    </location>
</feature>
<evidence type="ECO:0000256" key="8">
    <source>
        <dbReference type="ARBA" id="ARBA00023065"/>
    </source>
</evidence>
<feature type="transmembrane region" description="Helical" evidence="11">
    <location>
        <begin position="70"/>
        <end position="90"/>
    </location>
</feature>
<keyword evidence="12" id="KW-1185">Reference proteome</keyword>
<evidence type="ECO:0000313" key="13">
    <source>
        <dbReference type="RefSeq" id="XP_014664804.1"/>
    </source>
</evidence>
<keyword evidence="9 11" id="KW-0472">Membrane</keyword>
<feature type="transmembrane region" description="Helical" evidence="11">
    <location>
        <begin position="33"/>
        <end position="55"/>
    </location>
</feature>
<organism evidence="12 13">
    <name type="scientific">Priapulus caudatus</name>
    <name type="common">Priapulid worm</name>
    <dbReference type="NCBI Taxonomy" id="37621"/>
    <lineage>
        <taxon>Eukaryota</taxon>
        <taxon>Metazoa</taxon>
        <taxon>Ecdysozoa</taxon>
        <taxon>Scalidophora</taxon>
        <taxon>Priapulida</taxon>
        <taxon>Priapulimorpha</taxon>
        <taxon>Priapulimorphida</taxon>
        <taxon>Priapulidae</taxon>
        <taxon>Priapulus</taxon>
    </lineage>
</organism>
<comment type="subcellular location">
    <subcellularLocation>
        <location evidence="1">Cell membrane</location>
        <topology evidence="1">Multi-pass membrane protein</topology>
    </subcellularLocation>
</comment>
<feature type="transmembrane region" description="Helical" evidence="11">
    <location>
        <begin position="531"/>
        <end position="548"/>
    </location>
</feature>
<evidence type="ECO:0000256" key="5">
    <source>
        <dbReference type="ARBA" id="ARBA00022692"/>
    </source>
</evidence>
<feature type="transmembrane region" description="Helical" evidence="11">
    <location>
        <begin position="402"/>
        <end position="419"/>
    </location>
</feature>
<dbReference type="RefSeq" id="XP_014664804.1">
    <property type="nucleotide sequence ID" value="XM_014809318.1"/>
</dbReference>
<keyword evidence="8" id="KW-0406">Ion transport</keyword>
<keyword evidence="10" id="KW-0407">Ion channel</keyword>
<gene>
    <name evidence="13" type="primary">LOC106807078</name>
</gene>
<name>A0ABM1DXY3_PRICU</name>
<dbReference type="Proteomes" id="UP000695022">
    <property type="component" value="Unplaced"/>
</dbReference>
<evidence type="ECO:0000256" key="3">
    <source>
        <dbReference type="ARBA" id="ARBA00022448"/>
    </source>
</evidence>
<feature type="transmembrane region" description="Helical" evidence="11">
    <location>
        <begin position="132"/>
        <end position="151"/>
    </location>
</feature>
<evidence type="ECO:0000256" key="1">
    <source>
        <dbReference type="ARBA" id="ARBA00004651"/>
    </source>
</evidence>
<reference evidence="13" key="1">
    <citation type="submission" date="2025-08" db="UniProtKB">
        <authorList>
            <consortium name="RefSeq"/>
        </authorList>
    </citation>
    <scope>IDENTIFICATION</scope>
</reference>
<evidence type="ECO:0000256" key="11">
    <source>
        <dbReference type="SAM" id="Phobius"/>
    </source>
</evidence>
<feature type="transmembrane region" description="Helical" evidence="11">
    <location>
        <begin position="171"/>
        <end position="190"/>
    </location>
</feature>
<evidence type="ECO:0000256" key="2">
    <source>
        <dbReference type="ARBA" id="ARBA00006513"/>
    </source>
</evidence>
<keyword evidence="6" id="KW-0375">Hydrogen ion transport</keyword>
<dbReference type="PANTHER" id="PTHR21522:SF32">
    <property type="entry name" value="OTOPETRIN-2"/>
    <property type="match status" value="1"/>
</dbReference>
<evidence type="ECO:0000256" key="6">
    <source>
        <dbReference type="ARBA" id="ARBA00022781"/>
    </source>
</evidence>
<evidence type="ECO:0000256" key="9">
    <source>
        <dbReference type="ARBA" id="ARBA00023136"/>
    </source>
</evidence>
<dbReference type="GeneID" id="106807078"/>
<sequence length="603" mass="67404">MLPRQKDEDFKEDSKEAKKQAVERVRHSSSVSLWRTLSLLYGLLIISMGTVLPIAEIMTNKIDIYFYEGFYVYLYGFSILFLVYVYLYLVRSSKTSSYRRSAIPCRSETFEITPQGVKKVDTNDDTLHTGSFYMRVGAVVFGVGSMIFSGLRFGQFFEIQHNSDCFNLMRGITPIALMVFFFFQLYFIFLNAKMAVHQYKGVARFGLMHMAATNLCVWIGWTIKEIVHAVNFKRLNQPEVETVTATMIEPANGNDSGVEAPLGGAGMVAAQHDLAPWEMRDDCVIHPIMGTIIEDTAPYLYPLLVEHCIIVSAILLAMWSNIDSLVTVDRGSGGGASDDDDEDSECTSKEEYRTDCHSTNKGLFCGIFVVVLAIISLILFFVLVGSAEYGAYGVLASHSFEILLYLVATVFVVSAFLRTQGLRFDAHFSAVLDHALLYASVVGVYAYALVGIVASHHGLFGGGDDGDGGGALAADFLARMQEPETWQSMCILVASVLVVVQATLQTMFVVDASRRHSCRAEHETRKPGRELVTFLLMCNVAMWAINTFEPRRALENPVQLRFFGFVPWTIISAVVVPLTIFYRFHSTVCLVEIWRRAYKVKLL</sequence>
<keyword evidence="3" id="KW-0813">Transport</keyword>
<evidence type="ECO:0000256" key="7">
    <source>
        <dbReference type="ARBA" id="ARBA00022989"/>
    </source>
</evidence>
<keyword evidence="5 11" id="KW-0812">Transmembrane</keyword>
<evidence type="ECO:0000256" key="10">
    <source>
        <dbReference type="ARBA" id="ARBA00023303"/>
    </source>
</evidence>
<comment type="similarity">
    <text evidence="2">Belongs to the otopetrin family.</text>
</comment>
<dbReference type="PANTHER" id="PTHR21522">
    <property type="entry name" value="PROTON CHANNEL OTOP"/>
    <property type="match status" value="1"/>
</dbReference>
<feature type="transmembrane region" description="Helical" evidence="11">
    <location>
        <begin position="431"/>
        <end position="454"/>
    </location>
</feature>
<feature type="transmembrane region" description="Helical" evidence="11">
    <location>
        <begin position="486"/>
        <end position="510"/>
    </location>
</feature>
<feature type="transmembrane region" description="Helical" evidence="11">
    <location>
        <begin position="362"/>
        <end position="382"/>
    </location>
</feature>
<evidence type="ECO:0000256" key="4">
    <source>
        <dbReference type="ARBA" id="ARBA00022475"/>
    </source>
</evidence>
<protein>
    <submittedName>
        <fullName evidence="13">Otopetrin-1-like</fullName>
    </submittedName>
</protein>
<dbReference type="Pfam" id="PF03189">
    <property type="entry name" value="Otopetrin"/>
    <property type="match status" value="1"/>
</dbReference>